<dbReference type="InterPro" id="IPR017853">
    <property type="entry name" value="GH"/>
</dbReference>
<evidence type="ECO:0000256" key="3">
    <source>
        <dbReference type="ARBA" id="ARBA00023295"/>
    </source>
</evidence>
<dbReference type="EC" id="3.2.1.196" evidence="6"/>
<dbReference type="SUPFAM" id="SSF51011">
    <property type="entry name" value="Glycosyl hydrolase domain"/>
    <property type="match status" value="1"/>
</dbReference>
<evidence type="ECO:0000256" key="2">
    <source>
        <dbReference type="ARBA" id="ARBA00022801"/>
    </source>
</evidence>
<dbReference type="InterPro" id="IPR004193">
    <property type="entry name" value="Glyco_hydro_13_N"/>
</dbReference>
<evidence type="ECO:0000313" key="7">
    <source>
        <dbReference type="Proteomes" id="UP001603418"/>
    </source>
</evidence>
<dbReference type="Gene3D" id="2.60.40.10">
    <property type="entry name" value="Immunoglobulins"/>
    <property type="match status" value="1"/>
</dbReference>
<dbReference type="GO" id="GO:0120549">
    <property type="term" value="F:limit dextrin alpha-1,6-maltotetraose-hydrolase activity"/>
    <property type="evidence" value="ECO:0007669"/>
    <property type="project" value="UniProtKB-EC"/>
</dbReference>
<dbReference type="NCBIfam" id="TIGR02100">
    <property type="entry name" value="glgX_debranch"/>
    <property type="match status" value="1"/>
</dbReference>
<gene>
    <name evidence="6" type="primary">glgX</name>
    <name evidence="6" type="ORF">ACF1HC_32985</name>
</gene>
<organism evidence="6 7">
    <name type="scientific">Streptomyces eurythermus</name>
    <dbReference type="NCBI Taxonomy" id="42237"/>
    <lineage>
        <taxon>Bacteria</taxon>
        <taxon>Bacillati</taxon>
        <taxon>Actinomycetota</taxon>
        <taxon>Actinomycetes</taxon>
        <taxon>Kitasatosporales</taxon>
        <taxon>Streptomycetaceae</taxon>
        <taxon>Streptomyces</taxon>
    </lineage>
</organism>
<evidence type="ECO:0000256" key="4">
    <source>
        <dbReference type="SAM" id="MobiDB-lite"/>
    </source>
</evidence>
<comment type="caution">
    <text evidence="6">The sequence shown here is derived from an EMBL/GenBank/DDBJ whole genome shotgun (WGS) entry which is preliminary data.</text>
</comment>
<dbReference type="InterPro" id="IPR011837">
    <property type="entry name" value="Glycogen_debranch_GlgX"/>
</dbReference>
<dbReference type="InterPro" id="IPR014756">
    <property type="entry name" value="Ig_E-set"/>
</dbReference>
<keyword evidence="3 6" id="KW-0326">Glycosidase</keyword>
<feature type="domain" description="Glycosyl hydrolase family 13 catalytic" evidence="5">
    <location>
        <begin position="164"/>
        <end position="574"/>
    </location>
</feature>
<sequence>MTARTRRTGVPVWSGHPYPLGASFDGQGTNFALFSEVAERVDLILVDDAGTETPVRLHEVDGFVWHAHLPGVGPGQRYGYRVHGPWQPALGHRCNPAKLLLDPYARAVDGQIDNHPSLYERAPDGPAPADSAGHSMLGVVTDPFFDWGDDRPPRTPYADSVIYEAHVRGLTRTHPDIPERLRGTYAGLAHPAVTEHLTSLGVTAVELMPVHQFVQDGILQDRGLSNYWGYNTIGFFAPHNAYAAFGSRGQQVNEFKAMVKALHAAGLEVILDVVYNHTAEGNELGPTLSFRGIDNASYYRLVDGDWAHYYDTTGTGNSLLMRHPYVLQLIMDSLRYWVTEMHVDGFRFDLAATLARQFHEVDRLSAFFDLIQQDPVISRVKLIAEPWDVGEGGYQVGNFPPLWSEWNGKYRDAVRDFWRAEPGSLGEFASRLTGSSDIYQHSRRRPRASVNFVTAHDGFTLRDLVSYNDKHNEANGEDNRDGESHNRSWNCGAEGDTDDPAVLELRARQQRNLLATLLLSQGIPMLCHGDELGRTQRGNNNAYCQDNETSWVDWDLTEEQRALTAFTRRLIALRAAHPVLRRRRFFRGETATNARQPLPDLVWLRPDAREMTDRDWQRADAHSVGVFLNGDAIAERDPYGRRMVDDSFLLLVNGYWEPVVFRLPDDSFGERWTTLTDTADPDGIPDERERKAGTRLRLEARSLVLLSRPSRATG</sequence>
<keyword evidence="2 6" id="KW-0378">Hydrolase</keyword>
<dbReference type="EMBL" id="JBICBM010000019">
    <property type="protein sequence ID" value="MFF9886378.1"/>
    <property type="molecule type" value="Genomic_DNA"/>
</dbReference>
<dbReference type="Gene3D" id="2.60.40.1180">
    <property type="entry name" value="Golgi alpha-mannosidase II"/>
    <property type="match status" value="1"/>
</dbReference>
<dbReference type="SMART" id="SM00642">
    <property type="entry name" value="Aamy"/>
    <property type="match status" value="1"/>
</dbReference>
<dbReference type="SUPFAM" id="SSF81296">
    <property type="entry name" value="E set domains"/>
    <property type="match status" value="1"/>
</dbReference>
<dbReference type="CDD" id="cd02856">
    <property type="entry name" value="E_set_GDE_Isoamylase_N"/>
    <property type="match status" value="1"/>
</dbReference>
<reference evidence="6 7" key="1">
    <citation type="submission" date="2024-10" db="EMBL/GenBank/DDBJ databases">
        <title>The Natural Products Discovery Center: Release of the First 8490 Sequenced Strains for Exploring Actinobacteria Biosynthetic Diversity.</title>
        <authorList>
            <person name="Kalkreuter E."/>
            <person name="Kautsar S.A."/>
            <person name="Yang D."/>
            <person name="Bader C.D."/>
            <person name="Teijaro C.N."/>
            <person name="Fluegel L."/>
            <person name="Davis C.M."/>
            <person name="Simpson J.R."/>
            <person name="Lauterbach L."/>
            <person name="Steele A.D."/>
            <person name="Gui C."/>
            <person name="Meng S."/>
            <person name="Li G."/>
            <person name="Viehrig K."/>
            <person name="Ye F."/>
            <person name="Su P."/>
            <person name="Kiefer A.F."/>
            <person name="Nichols A."/>
            <person name="Cepeda A.J."/>
            <person name="Yan W."/>
            <person name="Fan B."/>
            <person name="Jiang Y."/>
            <person name="Adhikari A."/>
            <person name="Zheng C.-J."/>
            <person name="Schuster L."/>
            <person name="Cowan T.M."/>
            <person name="Smanski M.J."/>
            <person name="Chevrette M.G."/>
            <person name="De Carvalho L.P.S."/>
            <person name="Shen B."/>
        </authorList>
    </citation>
    <scope>NUCLEOTIDE SEQUENCE [LARGE SCALE GENOMIC DNA]</scope>
    <source>
        <strain evidence="6 7">NPDC013366</strain>
    </source>
</reference>
<feature type="region of interest" description="Disordered" evidence="4">
    <location>
        <begin position="470"/>
        <end position="493"/>
    </location>
</feature>
<dbReference type="InterPro" id="IPR013783">
    <property type="entry name" value="Ig-like_fold"/>
</dbReference>
<comment type="similarity">
    <text evidence="1">Belongs to the glycosyl hydrolase 13 family.</text>
</comment>
<dbReference type="InterPro" id="IPR013780">
    <property type="entry name" value="Glyco_hydro_b"/>
</dbReference>
<dbReference type="PANTHER" id="PTHR43002">
    <property type="entry name" value="GLYCOGEN DEBRANCHING ENZYME"/>
    <property type="match status" value="1"/>
</dbReference>
<evidence type="ECO:0000256" key="1">
    <source>
        <dbReference type="ARBA" id="ARBA00008061"/>
    </source>
</evidence>
<dbReference type="Proteomes" id="UP001603418">
    <property type="component" value="Unassembled WGS sequence"/>
</dbReference>
<evidence type="ECO:0000313" key="6">
    <source>
        <dbReference type="EMBL" id="MFF9886378.1"/>
    </source>
</evidence>
<dbReference type="CDD" id="cd11326">
    <property type="entry name" value="AmyAc_Glg_debranch"/>
    <property type="match status" value="1"/>
</dbReference>
<feature type="compositionally biased region" description="Basic and acidic residues" evidence="4">
    <location>
        <begin position="470"/>
        <end position="486"/>
    </location>
</feature>
<dbReference type="SUPFAM" id="SSF51445">
    <property type="entry name" value="(Trans)glycosidases"/>
    <property type="match status" value="1"/>
</dbReference>
<name>A0ABW6Z622_9ACTN</name>
<protein>
    <submittedName>
        <fullName evidence="6">Glycogen debranching protein GlgX</fullName>
        <ecNumber evidence="6">3.2.1.196</ecNumber>
    </submittedName>
</protein>
<dbReference type="InterPro" id="IPR006047">
    <property type="entry name" value="GH13_cat_dom"/>
</dbReference>
<evidence type="ECO:0000259" key="5">
    <source>
        <dbReference type="SMART" id="SM00642"/>
    </source>
</evidence>
<dbReference type="Gene3D" id="3.20.20.80">
    <property type="entry name" value="Glycosidases"/>
    <property type="match status" value="1"/>
</dbReference>
<dbReference type="Pfam" id="PF02922">
    <property type="entry name" value="CBM_48"/>
    <property type="match status" value="1"/>
</dbReference>
<accession>A0ABW6Z622</accession>
<dbReference type="InterPro" id="IPR044505">
    <property type="entry name" value="GlgX_Isoamylase_N_E_set"/>
</dbReference>
<keyword evidence="7" id="KW-1185">Reference proteome</keyword>
<dbReference type="RefSeq" id="WP_106980681.1">
    <property type="nucleotide sequence ID" value="NZ_JBEYZS010000014.1"/>
</dbReference>
<proteinExistence type="inferred from homology"/>